<comment type="caution">
    <text evidence="3">The sequence shown here is derived from an EMBL/GenBank/DDBJ whole genome shotgun (WGS) entry which is preliminary data.</text>
</comment>
<protein>
    <recommendedName>
        <fullName evidence="2">Copper amine oxidase-like N-terminal domain-containing protein</fullName>
    </recommendedName>
</protein>
<proteinExistence type="predicted"/>
<dbReference type="EMBL" id="LVJH01000010">
    <property type="protein sequence ID" value="OAB43782.1"/>
    <property type="molecule type" value="Genomic_DNA"/>
</dbReference>
<dbReference type="InterPro" id="IPR012854">
    <property type="entry name" value="Cu_amine_oxidase-like_N"/>
</dbReference>
<evidence type="ECO:0000313" key="3">
    <source>
        <dbReference type="EMBL" id="OAB43782.1"/>
    </source>
</evidence>
<dbReference type="Gene3D" id="3.30.457.10">
    <property type="entry name" value="Copper amine oxidase-like, N-terminal domain"/>
    <property type="match status" value="1"/>
</dbReference>
<accession>A0A162MUP4</accession>
<gene>
    <name evidence="3" type="ORF">PGLA_08360</name>
</gene>
<feature type="signal peptide" evidence="1">
    <location>
        <begin position="1"/>
        <end position="34"/>
    </location>
</feature>
<evidence type="ECO:0000259" key="2">
    <source>
        <dbReference type="Pfam" id="PF07833"/>
    </source>
</evidence>
<evidence type="ECO:0000256" key="1">
    <source>
        <dbReference type="SAM" id="SignalP"/>
    </source>
</evidence>
<feature type="chain" id="PRO_5007837445" description="Copper amine oxidase-like N-terminal domain-containing protein" evidence="1">
    <location>
        <begin position="35"/>
        <end position="326"/>
    </location>
</feature>
<organism evidence="3 4">
    <name type="scientific">Paenibacillus glacialis</name>
    <dbReference type="NCBI Taxonomy" id="494026"/>
    <lineage>
        <taxon>Bacteria</taxon>
        <taxon>Bacillati</taxon>
        <taxon>Bacillota</taxon>
        <taxon>Bacilli</taxon>
        <taxon>Bacillales</taxon>
        <taxon>Paenibacillaceae</taxon>
        <taxon>Paenibacillus</taxon>
    </lineage>
</organism>
<dbReference type="Pfam" id="PF07833">
    <property type="entry name" value="Cu_amine_oxidN1"/>
    <property type="match status" value="1"/>
</dbReference>
<sequence>MQHTSQLRQFSRKIGTIGLLLLVSMGSATSVIHADTTNKPFQITVDGAWIQGEGMSFQRNGTIMIPIRVVAEAIGANVSWFPKERKITVNKGELNVQFVVGSKQALINNKEEEILAAPEIREGKVFIPLRIAMESMGATIRWDASNHTAAIESFLSPKDAKEQIASIADKTILAIKNKDFATLSNLSSREHGILFAPYSYIDQKRNIIISHGKIAEGFDNTKTYLWGTEDGTGDPISMTFESYYKRFVYSKDFASAPKVGYNQTLGLGNSLNNVRMIYPESIVVEYYFDGFDPKFEGMDWKSLRLVFEKEADTWLLVAILHNQWTI</sequence>
<dbReference type="SUPFAM" id="SSF55383">
    <property type="entry name" value="Copper amine oxidase, domain N"/>
    <property type="match status" value="1"/>
</dbReference>
<dbReference type="Proteomes" id="UP000076967">
    <property type="component" value="Unassembled WGS sequence"/>
</dbReference>
<dbReference type="STRING" id="494026.PGLA_08360"/>
<reference evidence="3 4" key="1">
    <citation type="submission" date="2016-03" db="EMBL/GenBank/DDBJ databases">
        <title>Draft genome sequence of Paenibacillus glacialis DSM 22343.</title>
        <authorList>
            <person name="Shin S.-K."/>
            <person name="Yi H."/>
        </authorList>
    </citation>
    <scope>NUCLEOTIDE SEQUENCE [LARGE SCALE GENOMIC DNA]</scope>
    <source>
        <strain evidence="3 4">DSM 22343</strain>
    </source>
</reference>
<dbReference type="InterPro" id="IPR036582">
    <property type="entry name" value="Mao_N_sf"/>
</dbReference>
<evidence type="ECO:0000313" key="4">
    <source>
        <dbReference type="Proteomes" id="UP000076967"/>
    </source>
</evidence>
<feature type="domain" description="Copper amine oxidase-like N-terminal" evidence="2">
    <location>
        <begin position="53"/>
        <end position="150"/>
    </location>
</feature>
<name>A0A162MUP4_9BACL</name>
<dbReference type="AlphaFoldDB" id="A0A162MUP4"/>
<keyword evidence="4" id="KW-1185">Reference proteome</keyword>
<dbReference type="OrthoDB" id="1267107at2"/>
<dbReference type="RefSeq" id="WP_068531520.1">
    <property type="nucleotide sequence ID" value="NZ_LVJH01000010.1"/>
</dbReference>
<keyword evidence="1" id="KW-0732">Signal</keyword>